<evidence type="ECO:0000313" key="2">
    <source>
        <dbReference type="Proteomes" id="UP000016930"/>
    </source>
</evidence>
<organism evidence="1 2">
    <name type="scientific">Ceriporiopsis subvermispora (strain B)</name>
    <name type="common">White-rot fungus</name>
    <name type="synonym">Gelatoporia subvermispora</name>
    <dbReference type="NCBI Taxonomy" id="914234"/>
    <lineage>
        <taxon>Eukaryota</taxon>
        <taxon>Fungi</taxon>
        <taxon>Dikarya</taxon>
        <taxon>Basidiomycota</taxon>
        <taxon>Agaricomycotina</taxon>
        <taxon>Agaricomycetes</taxon>
        <taxon>Polyporales</taxon>
        <taxon>Gelatoporiaceae</taxon>
        <taxon>Gelatoporia</taxon>
    </lineage>
</organism>
<reference evidence="1 2" key="1">
    <citation type="journal article" date="2012" name="Proc. Natl. Acad. Sci. U.S.A.">
        <title>Comparative genomics of Ceriporiopsis subvermispora and Phanerochaete chrysosporium provide insight into selective ligninolysis.</title>
        <authorList>
            <person name="Fernandez-Fueyo E."/>
            <person name="Ruiz-Duenas F.J."/>
            <person name="Ferreira P."/>
            <person name="Floudas D."/>
            <person name="Hibbett D.S."/>
            <person name="Canessa P."/>
            <person name="Larrondo L.F."/>
            <person name="James T.Y."/>
            <person name="Seelenfreund D."/>
            <person name="Lobos S."/>
            <person name="Polanco R."/>
            <person name="Tello M."/>
            <person name="Honda Y."/>
            <person name="Watanabe T."/>
            <person name="Watanabe T."/>
            <person name="Ryu J.S."/>
            <person name="Kubicek C.P."/>
            <person name="Schmoll M."/>
            <person name="Gaskell J."/>
            <person name="Hammel K.E."/>
            <person name="St John F.J."/>
            <person name="Vanden Wymelenberg A."/>
            <person name="Sabat G."/>
            <person name="Splinter BonDurant S."/>
            <person name="Syed K."/>
            <person name="Yadav J.S."/>
            <person name="Doddapaneni H."/>
            <person name="Subramanian V."/>
            <person name="Lavin J.L."/>
            <person name="Oguiza J.A."/>
            <person name="Perez G."/>
            <person name="Pisabarro A.G."/>
            <person name="Ramirez L."/>
            <person name="Santoyo F."/>
            <person name="Master E."/>
            <person name="Coutinho P.M."/>
            <person name="Henrissat B."/>
            <person name="Lombard V."/>
            <person name="Magnuson J.K."/>
            <person name="Kuees U."/>
            <person name="Hori C."/>
            <person name="Igarashi K."/>
            <person name="Samejima M."/>
            <person name="Held B.W."/>
            <person name="Barry K.W."/>
            <person name="LaButti K.M."/>
            <person name="Lapidus A."/>
            <person name="Lindquist E.A."/>
            <person name="Lucas S.M."/>
            <person name="Riley R."/>
            <person name="Salamov A.A."/>
            <person name="Hoffmeister D."/>
            <person name="Schwenk D."/>
            <person name="Hadar Y."/>
            <person name="Yarden O."/>
            <person name="de Vries R.P."/>
            <person name="Wiebenga A."/>
            <person name="Stenlid J."/>
            <person name="Eastwood D."/>
            <person name="Grigoriev I.V."/>
            <person name="Berka R.M."/>
            <person name="Blanchette R.A."/>
            <person name="Kersten P."/>
            <person name="Martinez A.T."/>
            <person name="Vicuna R."/>
            <person name="Cullen D."/>
        </authorList>
    </citation>
    <scope>NUCLEOTIDE SEQUENCE [LARGE SCALE GENOMIC DNA]</scope>
    <source>
        <strain evidence="1 2">B</strain>
    </source>
</reference>
<gene>
    <name evidence="1" type="ORF">CERSUDRAFT_120099</name>
</gene>
<dbReference type="HOGENOM" id="CLU_2489311_0_0_1"/>
<dbReference type="Proteomes" id="UP000016930">
    <property type="component" value="Unassembled WGS sequence"/>
</dbReference>
<proteinExistence type="predicted"/>
<keyword evidence="2" id="KW-1185">Reference proteome</keyword>
<sequence>MAMQHCANMGREEVDIKIVVQMLHKITSLVYCFQGLRLMLHTRNTPIIQHPNSDVFAARLRQSLLELWKWGEGVECPRHRIETINQH</sequence>
<name>M2QYX9_CERS8</name>
<protein>
    <submittedName>
        <fullName evidence="1">Uncharacterized protein</fullName>
    </submittedName>
</protein>
<dbReference type="EMBL" id="KB445823">
    <property type="protein sequence ID" value="EMD31132.1"/>
    <property type="molecule type" value="Genomic_DNA"/>
</dbReference>
<evidence type="ECO:0000313" key="1">
    <source>
        <dbReference type="EMBL" id="EMD31132.1"/>
    </source>
</evidence>
<accession>M2QYX9</accession>
<dbReference type="AlphaFoldDB" id="M2QYX9"/>
<feature type="non-terminal residue" evidence="1">
    <location>
        <position position="87"/>
    </location>
</feature>